<evidence type="ECO:0000256" key="1">
    <source>
        <dbReference type="ARBA" id="ARBA00022801"/>
    </source>
</evidence>
<sequence>PHLQDGIHEWRDGKRFIKEGDKLYLEGTNTLAGSVVTLDKCVRNFTRFTGSALGEALKCATYNPAKCLGIENKKGTLRAGADADLVVLDRKGYPQSTWVKGREVWKRVVV</sequence>
<dbReference type="Proteomes" id="UP000308730">
    <property type="component" value="Unassembled WGS sequence"/>
</dbReference>
<evidence type="ECO:0000313" key="3">
    <source>
        <dbReference type="EMBL" id="THH15987.1"/>
    </source>
</evidence>
<organism evidence="3 4">
    <name type="scientific">Antrodiella citrinella</name>
    <dbReference type="NCBI Taxonomy" id="2447956"/>
    <lineage>
        <taxon>Eukaryota</taxon>
        <taxon>Fungi</taxon>
        <taxon>Dikarya</taxon>
        <taxon>Basidiomycota</taxon>
        <taxon>Agaricomycotina</taxon>
        <taxon>Agaricomycetes</taxon>
        <taxon>Polyporales</taxon>
        <taxon>Steccherinaceae</taxon>
        <taxon>Antrodiella</taxon>
    </lineage>
</organism>
<dbReference type="InterPro" id="IPR032466">
    <property type="entry name" value="Metal_Hydrolase"/>
</dbReference>
<dbReference type="InterPro" id="IPR011059">
    <property type="entry name" value="Metal-dep_hydrolase_composite"/>
</dbReference>
<dbReference type="GO" id="GO:0006046">
    <property type="term" value="P:N-acetylglucosamine catabolic process"/>
    <property type="evidence" value="ECO:0007669"/>
    <property type="project" value="TreeGrafter"/>
</dbReference>
<accession>A0A4S4LV76</accession>
<evidence type="ECO:0000313" key="4">
    <source>
        <dbReference type="Proteomes" id="UP000308730"/>
    </source>
</evidence>
<proteinExistence type="predicted"/>
<keyword evidence="1" id="KW-0378">Hydrolase</keyword>
<comment type="caution">
    <text evidence="3">The sequence shown here is derived from an EMBL/GenBank/DDBJ whole genome shotgun (WGS) entry which is preliminary data.</text>
</comment>
<evidence type="ECO:0000259" key="2">
    <source>
        <dbReference type="Pfam" id="PF01979"/>
    </source>
</evidence>
<dbReference type="EMBL" id="SGPM01000772">
    <property type="protein sequence ID" value="THH15987.1"/>
    <property type="molecule type" value="Genomic_DNA"/>
</dbReference>
<dbReference type="AlphaFoldDB" id="A0A4S4LV76"/>
<keyword evidence="4" id="KW-1185">Reference proteome</keyword>
<dbReference type="OrthoDB" id="10264777at2759"/>
<name>A0A4S4LV76_9APHY</name>
<dbReference type="InterPro" id="IPR006680">
    <property type="entry name" value="Amidohydro-rel"/>
</dbReference>
<dbReference type="GO" id="GO:0008448">
    <property type="term" value="F:N-acetylglucosamine-6-phosphate deacetylase activity"/>
    <property type="evidence" value="ECO:0007669"/>
    <property type="project" value="TreeGrafter"/>
</dbReference>
<dbReference type="SUPFAM" id="SSF51556">
    <property type="entry name" value="Metallo-dependent hydrolases"/>
    <property type="match status" value="1"/>
</dbReference>
<dbReference type="PANTHER" id="PTHR11113">
    <property type="entry name" value="N-ACETYLGLUCOSAMINE-6-PHOSPHATE DEACETYLASE"/>
    <property type="match status" value="1"/>
</dbReference>
<feature type="domain" description="Amidohydrolase-related" evidence="2">
    <location>
        <begin position="31"/>
        <end position="104"/>
    </location>
</feature>
<reference evidence="3 4" key="1">
    <citation type="submission" date="2019-02" db="EMBL/GenBank/DDBJ databases">
        <title>Genome sequencing of the rare red list fungi Antrodiella citrinella (Flaviporus citrinellus).</title>
        <authorList>
            <person name="Buettner E."/>
            <person name="Kellner H."/>
        </authorList>
    </citation>
    <scope>NUCLEOTIDE SEQUENCE [LARGE SCALE GENOMIC DNA]</scope>
    <source>
        <strain evidence="3 4">DSM 108506</strain>
    </source>
</reference>
<dbReference type="Gene3D" id="3.20.20.140">
    <property type="entry name" value="Metal-dependent hydrolases"/>
    <property type="match status" value="1"/>
</dbReference>
<feature type="non-terminal residue" evidence="3">
    <location>
        <position position="1"/>
    </location>
</feature>
<dbReference type="PANTHER" id="PTHR11113:SF14">
    <property type="entry name" value="N-ACETYLGLUCOSAMINE-6-PHOSPHATE DEACETYLASE"/>
    <property type="match status" value="1"/>
</dbReference>
<dbReference type="Pfam" id="PF01979">
    <property type="entry name" value="Amidohydro_1"/>
    <property type="match status" value="1"/>
</dbReference>
<dbReference type="SUPFAM" id="SSF51338">
    <property type="entry name" value="Composite domain of metallo-dependent hydrolases"/>
    <property type="match status" value="1"/>
</dbReference>
<gene>
    <name evidence="3" type="ORF">EUX98_g9375</name>
</gene>
<protein>
    <recommendedName>
        <fullName evidence="2">Amidohydrolase-related domain-containing protein</fullName>
    </recommendedName>
</protein>